<dbReference type="Gene3D" id="3.40.50.300">
    <property type="entry name" value="P-loop containing nucleotide triphosphate hydrolases"/>
    <property type="match status" value="2"/>
</dbReference>
<dbReference type="Gene3D" id="1.20.120.1080">
    <property type="match status" value="1"/>
</dbReference>
<dbReference type="OrthoDB" id="9805617at2"/>
<dbReference type="Pfam" id="PF00270">
    <property type="entry name" value="DEAD"/>
    <property type="match status" value="1"/>
</dbReference>
<dbReference type="Pfam" id="PF21010">
    <property type="entry name" value="HA2_C"/>
    <property type="match status" value="1"/>
</dbReference>
<evidence type="ECO:0000259" key="5">
    <source>
        <dbReference type="PROSITE" id="PS51192"/>
    </source>
</evidence>
<dbReference type="PROSITE" id="PS51194">
    <property type="entry name" value="HELICASE_CTER"/>
    <property type="match status" value="1"/>
</dbReference>
<keyword evidence="4" id="KW-0067">ATP-binding</keyword>
<keyword evidence="1" id="KW-0547">Nucleotide-binding</keyword>
<comment type="caution">
    <text evidence="7">The sequence shown here is derived from an EMBL/GenBank/DDBJ whole genome shotgun (WGS) entry which is preliminary data.</text>
</comment>
<reference evidence="8" key="1">
    <citation type="journal article" date="2018" name="Front. Microbiol.">
        <title>Genome-Based Analysis Reveals the Taxonomy and Diversity of the Family Idiomarinaceae.</title>
        <authorList>
            <person name="Liu Y."/>
            <person name="Lai Q."/>
            <person name="Shao Z."/>
        </authorList>
    </citation>
    <scope>NUCLEOTIDE SEQUENCE [LARGE SCALE GENOMIC DNA]</scope>
    <source>
        <strain evidence="8">F23</strain>
    </source>
</reference>
<dbReference type="SMART" id="SM00487">
    <property type="entry name" value="DEXDc"/>
    <property type="match status" value="1"/>
</dbReference>
<dbReference type="FunFam" id="1.20.120.1080:FF:000005">
    <property type="entry name" value="ATP-dependent helicase HrpA"/>
    <property type="match status" value="1"/>
</dbReference>
<evidence type="ECO:0000256" key="4">
    <source>
        <dbReference type="ARBA" id="ARBA00022840"/>
    </source>
</evidence>
<dbReference type="Pfam" id="PF00271">
    <property type="entry name" value="Helicase_C"/>
    <property type="match status" value="1"/>
</dbReference>
<dbReference type="InterPro" id="IPR027417">
    <property type="entry name" value="P-loop_NTPase"/>
</dbReference>
<dbReference type="InterPro" id="IPR011709">
    <property type="entry name" value="DEAD-box_helicase_OB_fold"/>
</dbReference>
<evidence type="ECO:0000256" key="1">
    <source>
        <dbReference type="ARBA" id="ARBA00022741"/>
    </source>
</evidence>
<dbReference type="SUPFAM" id="SSF52540">
    <property type="entry name" value="P-loop containing nucleoside triphosphate hydrolases"/>
    <property type="match status" value="1"/>
</dbReference>
<dbReference type="InterPro" id="IPR014001">
    <property type="entry name" value="Helicase_ATP-bd"/>
</dbReference>
<dbReference type="GO" id="GO:0003723">
    <property type="term" value="F:RNA binding"/>
    <property type="evidence" value="ECO:0007669"/>
    <property type="project" value="TreeGrafter"/>
</dbReference>
<dbReference type="NCBIfam" id="TIGR01967">
    <property type="entry name" value="DEAH_box_HrpA"/>
    <property type="match status" value="1"/>
</dbReference>
<feature type="domain" description="Helicase ATP-binding" evidence="5">
    <location>
        <begin position="101"/>
        <end position="264"/>
    </location>
</feature>
<dbReference type="SMART" id="SM00847">
    <property type="entry name" value="HA2"/>
    <property type="match status" value="1"/>
</dbReference>
<dbReference type="InterPro" id="IPR001650">
    <property type="entry name" value="Helicase_C-like"/>
</dbReference>
<dbReference type="PANTHER" id="PTHR18934:SF99">
    <property type="entry name" value="ATP-DEPENDENT RNA HELICASE DHX37-RELATED"/>
    <property type="match status" value="1"/>
</dbReference>
<keyword evidence="3 7" id="KW-0347">Helicase</keyword>
<dbReference type="NCBIfam" id="NF008348">
    <property type="entry name" value="PRK11131.1"/>
    <property type="match status" value="1"/>
</dbReference>
<dbReference type="InterPro" id="IPR011545">
    <property type="entry name" value="DEAD/DEAH_box_helicase_dom"/>
</dbReference>
<dbReference type="CDD" id="cd18791">
    <property type="entry name" value="SF2_C_RHA"/>
    <property type="match status" value="1"/>
</dbReference>
<dbReference type="Pfam" id="PF11898">
    <property type="entry name" value="DUF3418"/>
    <property type="match status" value="1"/>
</dbReference>
<dbReference type="PANTHER" id="PTHR18934">
    <property type="entry name" value="ATP-DEPENDENT RNA HELICASE"/>
    <property type="match status" value="1"/>
</dbReference>
<organism evidence="7 8">
    <name type="scientific">Idiomarina fontislapidosi</name>
    <dbReference type="NCBI Taxonomy" id="263723"/>
    <lineage>
        <taxon>Bacteria</taxon>
        <taxon>Pseudomonadati</taxon>
        <taxon>Pseudomonadota</taxon>
        <taxon>Gammaproteobacteria</taxon>
        <taxon>Alteromonadales</taxon>
        <taxon>Idiomarinaceae</taxon>
        <taxon>Idiomarina</taxon>
    </lineage>
</organism>
<dbReference type="GO" id="GO:0016787">
    <property type="term" value="F:hydrolase activity"/>
    <property type="evidence" value="ECO:0007669"/>
    <property type="project" value="UniProtKB-KW"/>
</dbReference>
<dbReference type="SMART" id="SM00490">
    <property type="entry name" value="HELICc"/>
    <property type="match status" value="1"/>
</dbReference>
<sequence>MSRTPKKTKPLSAEQKQAQKQVLDKFANALAECTLADAALLRGRLRGSVKIKDAERRARVQSQIEQDIEAAQLHLLARQEQQFKLDYPEQLPVAQERERILTAMREHPVVIIAGETGSGKTTQLPKMLLELGYGRKGTIAHTQPRRLAARSVAARIGEELGDTQKQQVGYKIRFQDETAPTTAVKLMTDGMLLSELQNDPLLLQYDAIVIDEAHERSLNIDFLLGVLHQLRRKRPDLKIIITSATIETERFSKHFDNAPVLTVSGRTYPVEVRYRDPSEQPEAQNDVLASLLDAVQELQAEGPGDILIFASGEREIRDYAEAIQDLQLRDTEVLPLYARLSSSEQNRVFQSHSQRRVVIATNVAETSLTVPGIRYVIDPGTVRMSRYSYRTKVQRLPIEPISQASANQRKGRCGRVGPGICIRLYSEEDFLSRPEYTDPEILRTNLAAVILQMSAMRLGDIRRFPFVQKPDERFIKDGLNLLEELNAIAPNRKQQQPQLTDTGRQLARLPLDPKLARMVLAGHEQGCVREMLIITSALSIQDPRERPSDAKEKSDQAHQRFADDNSDFMSYLNLWTYLREQQKALSGNQFRKQLKKEYLHFLRVREWQDVYTQSRQTARELGLRINEEPATYEQVHRALLAGLLSQVGLKDAKHEYQGTRQTRFHIFPGSHLFGRPPKWVVSAELVETSKLYARVNAKIEPEWIEQAAGHLVKKQYLEPHFEAKQGSVVADEQVTLLGLILVARRRVQFGPIDPTLARHIFIREGLAQGQIKRQLPFIKHNLDLIASVQALEEKSRRRDILVDEQELYEAYERHIPEGIYNEKLLAGWWHKAAKSEPKLLFFNRDDLIDADTSHITEQSYPEFWRQGNLKLPLSYHFEPSAQDDGVSVNIQLAILNQVENVGFDWHIPALREDRITALIKSLPKPIRRNFVPAPNFAQAVFADIEPGELTMLEAMCKKLLRMTGVRVEPSDFKPEQIDAHLQMNFKVLDGKKLVRQGRDLTVLKNALSGRVQERLDKTAGQDVEREPLETWSIDDLPEVVSEKQHGFEMRAYPAVTVTADKQLQVQMYDHQKEAERAHARGIRALVLKQVPSPIKYLQKSLSNKAKLAMYFNPWGKVDALIEDCIDAAVDNIYQDFVAEHEAVRSASAFNALVEKTRGELNERVELIAQQVEQCLIRSNDLKKQLKGKIPLDQIQSRGDVQKQVESLVYRGFVSDVGAERLPDIERYLSALQRRLEKLPENPNKDRVATLMLDELTESYQALVKRYRSVVPAEVREIYWMIQELRVSLFAQTLGTKYPVSEKRIKQAINEIKAP</sequence>
<evidence type="ECO:0000259" key="6">
    <source>
        <dbReference type="PROSITE" id="PS51194"/>
    </source>
</evidence>
<evidence type="ECO:0000313" key="8">
    <source>
        <dbReference type="Proteomes" id="UP000287330"/>
    </source>
</evidence>
<dbReference type="PROSITE" id="PS51192">
    <property type="entry name" value="HELICASE_ATP_BIND_1"/>
    <property type="match status" value="1"/>
</dbReference>
<dbReference type="InterPro" id="IPR024590">
    <property type="entry name" value="HrpA_C"/>
</dbReference>
<evidence type="ECO:0000256" key="3">
    <source>
        <dbReference type="ARBA" id="ARBA00022806"/>
    </source>
</evidence>
<dbReference type="Proteomes" id="UP000287330">
    <property type="component" value="Unassembled WGS sequence"/>
</dbReference>
<dbReference type="FunFam" id="3.40.50.300:FF:000439">
    <property type="entry name" value="ATP-dependent RNA helicase HrpA"/>
    <property type="match status" value="1"/>
</dbReference>
<evidence type="ECO:0000256" key="2">
    <source>
        <dbReference type="ARBA" id="ARBA00022801"/>
    </source>
</evidence>
<keyword evidence="8" id="KW-1185">Reference proteome</keyword>
<dbReference type="Pfam" id="PF07717">
    <property type="entry name" value="OB_NTP_bind"/>
    <property type="match status" value="1"/>
</dbReference>
<dbReference type="EMBL" id="PIPV01000002">
    <property type="protein sequence ID" value="RUO57618.1"/>
    <property type="molecule type" value="Genomic_DNA"/>
</dbReference>
<dbReference type="RefSeq" id="WP_110573182.1">
    <property type="nucleotide sequence ID" value="NZ_PIPV01000002.1"/>
</dbReference>
<dbReference type="GO" id="GO:0003724">
    <property type="term" value="F:RNA helicase activity"/>
    <property type="evidence" value="ECO:0007669"/>
    <property type="project" value="InterPro"/>
</dbReference>
<feature type="domain" description="Helicase C-terminal" evidence="6">
    <location>
        <begin position="290"/>
        <end position="457"/>
    </location>
</feature>
<evidence type="ECO:0000313" key="7">
    <source>
        <dbReference type="EMBL" id="RUO57618.1"/>
    </source>
</evidence>
<dbReference type="InterPro" id="IPR007502">
    <property type="entry name" value="Helicase-assoc_dom"/>
</dbReference>
<dbReference type="GO" id="GO:0005524">
    <property type="term" value="F:ATP binding"/>
    <property type="evidence" value="ECO:0007669"/>
    <property type="project" value="UniProtKB-KW"/>
</dbReference>
<accession>A0A432Y9H5</accession>
<proteinExistence type="predicted"/>
<gene>
    <name evidence="7" type="primary">hrpA</name>
    <name evidence="7" type="ORF">CWE25_03900</name>
</gene>
<keyword evidence="2" id="KW-0378">Hydrolase</keyword>
<dbReference type="InterPro" id="IPR010222">
    <property type="entry name" value="RNA_helicase_HrpA"/>
</dbReference>
<name>A0A432Y9H5_9GAMM</name>
<protein>
    <submittedName>
        <fullName evidence="7">ATP-dependent RNA helicase HrpA</fullName>
    </submittedName>
</protein>